<evidence type="ECO:0000256" key="17">
    <source>
        <dbReference type="SAM" id="MobiDB-lite"/>
    </source>
</evidence>
<organism evidence="20 21">
    <name type="scientific">Popillia japonica</name>
    <name type="common">Japanese beetle</name>
    <dbReference type="NCBI Taxonomy" id="7064"/>
    <lineage>
        <taxon>Eukaryota</taxon>
        <taxon>Metazoa</taxon>
        <taxon>Ecdysozoa</taxon>
        <taxon>Arthropoda</taxon>
        <taxon>Hexapoda</taxon>
        <taxon>Insecta</taxon>
        <taxon>Pterygota</taxon>
        <taxon>Neoptera</taxon>
        <taxon>Endopterygota</taxon>
        <taxon>Coleoptera</taxon>
        <taxon>Polyphaga</taxon>
        <taxon>Scarabaeiformia</taxon>
        <taxon>Scarabaeidae</taxon>
        <taxon>Rutelinae</taxon>
        <taxon>Popillia</taxon>
    </lineage>
</organism>
<feature type="disulfide bond" evidence="14">
    <location>
        <begin position="1746"/>
        <end position="1764"/>
    </location>
</feature>
<dbReference type="PROSITE" id="PS01209">
    <property type="entry name" value="LDLRA_1"/>
    <property type="match status" value="7"/>
</dbReference>
<dbReference type="CDD" id="cd00054">
    <property type="entry name" value="EGF_CA"/>
    <property type="match status" value="1"/>
</dbReference>
<dbReference type="Pfam" id="PF14670">
    <property type="entry name" value="FXa_inhibition"/>
    <property type="match status" value="2"/>
</dbReference>
<evidence type="ECO:0000256" key="18">
    <source>
        <dbReference type="SAM" id="Phobius"/>
    </source>
</evidence>
<feature type="disulfide bond" evidence="14">
    <location>
        <begin position="1614"/>
        <end position="1629"/>
    </location>
</feature>
<dbReference type="SMART" id="SM00181">
    <property type="entry name" value="EGF"/>
    <property type="match status" value="7"/>
</dbReference>
<dbReference type="InterPro" id="IPR018097">
    <property type="entry name" value="EGF_Ca-bd_CS"/>
</dbReference>
<dbReference type="PROSITE" id="PS50068">
    <property type="entry name" value="LDLRA_2"/>
    <property type="match status" value="12"/>
</dbReference>
<keyword evidence="13" id="KW-0325">Glycoprotein</keyword>
<evidence type="ECO:0000256" key="10">
    <source>
        <dbReference type="ARBA" id="ARBA00023136"/>
    </source>
</evidence>
<feature type="disulfide bond" evidence="14">
    <location>
        <begin position="1602"/>
        <end position="1620"/>
    </location>
</feature>
<feature type="repeat" description="LDL-receptor class B" evidence="15">
    <location>
        <begin position="890"/>
        <end position="932"/>
    </location>
</feature>
<dbReference type="GO" id="GO:0005886">
    <property type="term" value="C:plasma membrane"/>
    <property type="evidence" value="ECO:0007669"/>
    <property type="project" value="TreeGrafter"/>
</dbReference>
<feature type="disulfide bond" evidence="14">
    <location>
        <begin position="1531"/>
        <end position="1546"/>
    </location>
</feature>
<keyword evidence="10 18" id="KW-0472">Membrane</keyword>
<protein>
    <submittedName>
        <fullName evidence="20">Low-density lipoprotein receptor domain class A</fullName>
    </submittedName>
</protein>
<feature type="disulfide bond" evidence="14">
    <location>
        <begin position="1444"/>
        <end position="1459"/>
    </location>
</feature>
<evidence type="ECO:0000256" key="16">
    <source>
        <dbReference type="SAM" id="Coils"/>
    </source>
</evidence>
<dbReference type="EMBL" id="JASPKY010000119">
    <property type="protein sequence ID" value="KAK9732436.1"/>
    <property type="molecule type" value="Genomic_DNA"/>
</dbReference>
<evidence type="ECO:0000256" key="5">
    <source>
        <dbReference type="ARBA" id="ARBA00022692"/>
    </source>
</evidence>
<keyword evidence="12 20" id="KW-0675">Receptor</keyword>
<feature type="region of interest" description="Disordered" evidence="17">
    <location>
        <begin position="1"/>
        <end position="29"/>
    </location>
</feature>
<evidence type="ECO:0000256" key="9">
    <source>
        <dbReference type="ARBA" id="ARBA00023054"/>
    </source>
</evidence>
<dbReference type="SUPFAM" id="SSF57184">
    <property type="entry name" value="Growth factor receptor domain"/>
    <property type="match status" value="1"/>
</dbReference>
<feature type="disulfide bond" evidence="14">
    <location>
        <begin position="1683"/>
        <end position="1695"/>
    </location>
</feature>
<dbReference type="Pfam" id="PF12662">
    <property type="entry name" value="cEGF"/>
    <property type="match status" value="1"/>
</dbReference>
<name>A0AAW1LGZ4_POPJA</name>
<feature type="compositionally biased region" description="Basic and acidic residues" evidence="17">
    <location>
        <begin position="428"/>
        <end position="437"/>
    </location>
</feature>
<feature type="domain" description="EGF-like" evidence="19">
    <location>
        <begin position="1839"/>
        <end position="1854"/>
    </location>
</feature>
<comment type="caution">
    <text evidence="20">The sequence shown here is derived from an EMBL/GenBank/DDBJ whole genome shotgun (WGS) entry which is preliminary data.</text>
</comment>
<feature type="compositionally biased region" description="Basic residues" evidence="17">
    <location>
        <begin position="1"/>
        <end position="13"/>
    </location>
</feature>
<feature type="disulfide bond" evidence="14">
    <location>
        <begin position="1558"/>
        <end position="1576"/>
    </location>
</feature>
<reference evidence="20 21" key="1">
    <citation type="journal article" date="2024" name="BMC Genomics">
        <title>De novo assembly and annotation of Popillia japonica's genome with initial clues to its potential as an invasive pest.</title>
        <authorList>
            <person name="Cucini C."/>
            <person name="Boschi S."/>
            <person name="Funari R."/>
            <person name="Cardaioli E."/>
            <person name="Iannotti N."/>
            <person name="Marturano G."/>
            <person name="Paoli F."/>
            <person name="Bruttini M."/>
            <person name="Carapelli A."/>
            <person name="Frati F."/>
            <person name="Nardi F."/>
        </authorList>
    </citation>
    <scope>NUCLEOTIDE SEQUENCE [LARGE SCALE GENOMIC DNA]</scope>
    <source>
        <strain evidence="20">DMR45628</strain>
    </source>
</reference>
<keyword evidence="5 18" id="KW-0812">Transmembrane</keyword>
<feature type="coiled-coil region" evidence="16">
    <location>
        <begin position="147"/>
        <end position="369"/>
    </location>
</feature>
<keyword evidence="6" id="KW-0732">Signal</keyword>
<comment type="caution">
    <text evidence="14">Lacks conserved residue(s) required for the propagation of feature annotation.</text>
</comment>
<comment type="subcellular location">
    <subcellularLocation>
        <location evidence="1">Membrane</location>
        <topology evidence="1">Single-pass type I membrane protein</topology>
    </subcellularLocation>
</comment>
<dbReference type="InterPro" id="IPR023415">
    <property type="entry name" value="LDLR_class-A_CS"/>
</dbReference>
<keyword evidence="8 18" id="KW-1133">Transmembrane helix</keyword>
<dbReference type="SUPFAM" id="SSF57196">
    <property type="entry name" value="EGF/Laminin"/>
    <property type="match status" value="3"/>
</dbReference>
<feature type="disulfide bond" evidence="14">
    <location>
        <begin position="1512"/>
        <end position="1524"/>
    </location>
</feature>
<dbReference type="Pfam" id="PF00057">
    <property type="entry name" value="Ldl_recept_a"/>
    <property type="match status" value="11"/>
</dbReference>
<evidence type="ECO:0000313" key="20">
    <source>
        <dbReference type="EMBL" id="KAK9732436.1"/>
    </source>
</evidence>
<dbReference type="InterPro" id="IPR001881">
    <property type="entry name" value="EGF-like_Ca-bd_dom"/>
</dbReference>
<keyword evidence="21" id="KW-1185">Reference proteome</keyword>
<dbReference type="PROSITE" id="PS01187">
    <property type="entry name" value="EGF_CA"/>
    <property type="match status" value="1"/>
</dbReference>
<evidence type="ECO:0000256" key="14">
    <source>
        <dbReference type="PROSITE-ProRule" id="PRU00124"/>
    </source>
</evidence>
<dbReference type="InterPro" id="IPR011042">
    <property type="entry name" value="6-blade_b-propeller_TolB-like"/>
</dbReference>
<evidence type="ECO:0000259" key="19">
    <source>
        <dbReference type="PROSITE" id="PS01186"/>
    </source>
</evidence>
<feature type="disulfide bond" evidence="14">
    <location>
        <begin position="658"/>
        <end position="673"/>
    </location>
</feature>
<feature type="disulfide bond" evidence="14">
    <location>
        <begin position="1519"/>
        <end position="1537"/>
    </location>
</feature>
<dbReference type="PANTHER" id="PTHR22722:SF14">
    <property type="entry name" value="MEGALIN, ISOFORM A"/>
    <property type="match status" value="1"/>
</dbReference>
<feature type="disulfide bond" evidence="14">
    <location>
        <begin position="530"/>
        <end position="548"/>
    </location>
</feature>
<evidence type="ECO:0000256" key="8">
    <source>
        <dbReference type="ARBA" id="ARBA00022989"/>
    </source>
</evidence>
<evidence type="ECO:0000256" key="2">
    <source>
        <dbReference type="ARBA" id="ARBA00009939"/>
    </source>
</evidence>
<evidence type="ECO:0000256" key="13">
    <source>
        <dbReference type="ARBA" id="ARBA00023180"/>
    </source>
</evidence>
<dbReference type="SUPFAM" id="SSF63825">
    <property type="entry name" value="YWTD domain"/>
    <property type="match status" value="3"/>
</dbReference>
<accession>A0AAW1LGZ4</accession>
<evidence type="ECO:0000256" key="6">
    <source>
        <dbReference type="ARBA" id="ARBA00022729"/>
    </source>
</evidence>
<dbReference type="Pfam" id="PF13868">
    <property type="entry name" value="TPH"/>
    <property type="match status" value="1"/>
</dbReference>
<dbReference type="Gene3D" id="2.120.10.30">
    <property type="entry name" value="TolB, C-terminal domain"/>
    <property type="match status" value="3"/>
</dbReference>
<dbReference type="GO" id="GO:0005509">
    <property type="term" value="F:calcium ion binding"/>
    <property type="evidence" value="ECO:0007669"/>
    <property type="project" value="InterPro"/>
</dbReference>
<gene>
    <name evidence="20" type="ORF">QE152_g12882</name>
</gene>
<dbReference type="FunFam" id="2.10.25.10:FF:000009">
    <property type="entry name" value="Low-density lipoprotein receptor isoform 1"/>
    <property type="match status" value="2"/>
</dbReference>
<evidence type="ECO:0000256" key="12">
    <source>
        <dbReference type="ARBA" id="ARBA00023170"/>
    </source>
</evidence>
<dbReference type="InterPro" id="IPR026823">
    <property type="entry name" value="cEGF"/>
</dbReference>
<evidence type="ECO:0000256" key="3">
    <source>
        <dbReference type="ARBA" id="ARBA00022536"/>
    </source>
</evidence>
<evidence type="ECO:0000256" key="11">
    <source>
        <dbReference type="ARBA" id="ARBA00023157"/>
    </source>
</evidence>
<dbReference type="CDD" id="cd00112">
    <property type="entry name" value="LDLa"/>
    <property type="match status" value="12"/>
</dbReference>
<dbReference type="SMART" id="SM00135">
    <property type="entry name" value="LY"/>
    <property type="match status" value="10"/>
</dbReference>
<keyword evidence="20" id="KW-0449">Lipoprotein</keyword>
<dbReference type="InterPro" id="IPR009030">
    <property type="entry name" value="Growth_fac_rcpt_cys_sf"/>
</dbReference>
<dbReference type="InterPro" id="IPR043597">
    <property type="entry name" value="TPH_dom"/>
</dbReference>
<feature type="disulfide bond" evidence="14">
    <location>
        <begin position="1595"/>
        <end position="1607"/>
    </location>
</feature>
<dbReference type="FunFam" id="4.10.400.10:FF:000002">
    <property type="entry name" value="Low-density lipoprotein receptor-related protein 1"/>
    <property type="match status" value="1"/>
</dbReference>
<feature type="region of interest" description="Disordered" evidence="17">
    <location>
        <begin position="428"/>
        <end position="463"/>
    </location>
</feature>
<comment type="similarity">
    <text evidence="2">Belongs to the LDLR family.</text>
</comment>
<evidence type="ECO:0000256" key="7">
    <source>
        <dbReference type="ARBA" id="ARBA00022737"/>
    </source>
</evidence>
<keyword evidence="4" id="KW-0254">Endocytosis</keyword>
<feature type="disulfide bond" evidence="14">
    <location>
        <begin position="1551"/>
        <end position="1563"/>
    </location>
</feature>
<dbReference type="Pfam" id="PF07645">
    <property type="entry name" value="EGF_CA"/>
    <property type="match status" value="1"/>
</dbReference>
<feature type="disulfide bond" evidence="14">
    <location>
        <begin position="1665"/>
        <end position="1680"/>
    </location>
</feature>
<sequence length="2299" mass="259352">MSSGQKFHRRTTNKSKGDHNPAQCNHTLHGKYIHYKPDKATEGKDVITIYDNDGDRELIVPNPDPIDIPGILPMSEFQRLKKQAHVLTTKAKIEMMENAQQERVKLQEESQKRKEVLMKAQLHQAIKQGSKLGKVEDDATEKNLYLLQRAYELRQEQEEEVKNVNSLVLATKCMLIREAQIKEKELIRKELEEEEQRLDMMMEQSRQRAIRAEEEKQELQIDKTKRYVKQVMQQIKENNLQKLMEAERIEEESRMINKANLLMQKEDEERARKKKEEQQRMQEDMKLANENVQRYKRIRQEEERIADLRVKEFMRKKDAREGRREQEQEALKLAKEREIERLRMIQEKAQEQKANVDELNARRAAEEAERAWREKEKVAALKRKQQVVEMKRGREQQIEDMRKAQALEMARDEKECREVAKVQREQFEKEKEMKALSETDGSGTTSEGIVETDQPEGEGSHQHAPACKIGRVLTVLKIFKIHRLNFNVSFRMCLRYLFLAGLATNILIPSAAASLWDMQNCREDPNKFLCHDGECIDRIKKCDGQKHCSDESDESDCDDLVCNPPLFFKCKNQRYECGDNSDEQDCNNFQKTLAPASANCSQGEWQCLDRLCIPEEWVCNGDLDCLDGSDETLGCTKSLPCDGFKCENGHCIPKEWRCDKNDDCGDNSDETGCDNNNVDPEKCRLEEKLFLCADNRTCLPLDQVCNDNPECPDGSDEESNCHNLLLNCMLHSCSHDCIQLPTGPKCICPHGYERKDDHTCEDINECETYGICDQKCTNTPGSYECTCDKKYVLQDDRHTCKADGGEAMMVFSTKTEIRGYFLRSQLYFPIANHLKQVIGVGFDGHYVYWTDIFSGHESIVRSAEDGSNRELLVTSGLGAPEDLAIDWITGNIYFTDSEMQHIGVCSKNGEKCTVIVNKDINKPRGIALNPAEGEMFWTDWGSKPLIGRSLMDGTQFREFVTDNIRWPNGLTIDYPNERLYWVDAKHQTLESVTLNGNDRRVILEGIVKHPYAIGVFEDKLYWSDWNTHSIQTCDKFTGKNHHTLLKEKKEYVYGLHIFHSALKQQAADGNPCVRSFCSDLCLLSGRTYSCACTQDKVLSADKHVCIPYEKKQILIIGGGDLLAQVEHRNLGKHEVSALPTIATDIIALAYSSENSTVFISDAATGSILGMNLAKGGETDVIYHGDADTRISSMAYDYVGNNLYWCDTGKSTVEIFSLRTMARKVLMHDMAGEIPTSIALVPEEGIMFIAFKRTELGYHVDRFRMDGTGRTHIIDQGLVGPVTLFYEYGLRRIFWADAGTGSIETTSVDGDDRHSFRSLNTNPISLASLNRDIFWTNERSKKLAWTNKLNTDYDKKITLDLPDNVRSLYIVSGTSRPVQPYPCHVNNGNCSHLCLPIEKGLFACACPLGMNLRADNSTCSKPLACSAGEFFCKKSDACVPSTAVCDGHRDCVLGDDEEDCPEHRECDRRDEFKCKDGAQCVKIATVCDMHYDCTDKSDEDAEMCAGDGYKKKCPDGNFQCNSGMCIPNRFLCDGFNDCYENEDEEDCKFLTCAADQFRCVTGSCIPKTWECDKQYDCYDLSDEHAGCGYTSNIVKCPTGQFSCKNGRCIDESLHCDRSDDCGDLSDETDCHQERRNNDESGGLCRNILDFQCTSDRHVCLPQSAVCNGTAECPHMEDEKDCSDCHLDDFQCKNGKCLAREWICDGVDDCGDASDEENGLCSRKNETAAAVDVERSKMSSACTRGFRCKNGNCLDLSFVCNGQEDCYDGSDENGACNTSCQGKSNPCDQKCVPTPSGPTCVCQDGYKLLGDGQTCVDIKECNLEPPICSQLCTELPGSFSCDCRKGYMLRPDKKSCKSIGEPMSMIFVSNNQIRRLNQLNNTLSVLYRDNGPEITGLDVLTARDVIYFSIKESGTIHRLNTNTLNRDYITNAGFPTKLAVDWVTQNVYYVDASGYDSRIKVCNFDRKSTAILFPLEANSQVSAIALDPINRYLFYATTRWYIFNSPTSTVYRRSLDGVKVVQVVKSLKGHVTGLALDMYGRKMYFVDQHNGKIYKTEYEDGDDSLAIASNLSRPRGLDLFEDHLFFKLRNGYMGKCKLFGDDAERNCDTFRIGGNTGDLFAVSQISKQPVVADVCLTANCTVLCVPADAGPKCICSDGKAVFQGEMCDVDSEEMVDESMKPTFGRHNNVNLQKSLKQTSGSAIIGVVMVLLVTLFAGLGYLYVRRRNSGKFNISMKFYNPMFGVQPSTSDAECGNTAPASAAILQPGEHEYCNPVHINNQDMEAATNAILQKINPLVKIDH</sequence>
<feature type="repeat" description="LDL-receptor class B" evidence="15">
    <location>
        <begin position="933"/>
        <end position="976"/>
    </location>
</feature>
<feature type="disulfide bond" evidence="14">
    <location>
        <begin position="542"/>
        <end position="557"/>
    </location>
</feature>
<keyword evidence="3" id="KW-0245">EGF-like domain</keyword>
<evidence type="ECO:0000256" key="4">
    <source>
        <dbReference type="ARBA" id="ARBA00022583"/>
    </source>
</evidence>
<dbReference type="Proteomes" id="UP001458880">
    <property type="component" value="Unassembled WGS sequence"/>
</dbReference>
<dbReference type="SMART" id="SM00192">
    <property type="entry name" value="LDLa"/>
    <property type="match status" value="13"/>
</dbReference>
<dbReference type="InterPro" id="IPR049883">
    <property type="entry name" value="NOTCH1_EGF-like"/>
</dbReference>
<dbReference type="Pfam" id="PF00008">
    <property type="entry name" value="EGF"/>
    <property type="match status" value="1"/>
</dbReference>
<feature type="coiled-coil region" evidence="16">
    <location>
        <begin position="89"/>
        <end position="116"/>
    </location>
</feature>
<feature type="disulfide bond" evidence="14">
    <location>
        <begin position="1690"/>
        <end position="1708"/>
    </location>
</feature>
<dbReference type="SUPFAM" id="SSF57424">
    <property type="entry name" value="LDL receptor-like module"/>
    <property type="match status" value="12"/>
</dbReference>
<keyword evidence="7" id="KW-0677">Repeat</keyword>
<feature type="domain" description="EGF-like" evidence="19">
    <location>
        <begin position="746"/>
        <end position="760"/>
    </location>
</feature>
<dbReference type="FunFam" id="2.120.10.30:FF:000241">
    <property type="entry name" value="Low-density lipoprotein receptor-related protein 6"/>
    <property type="match status" value="1"/>
</dbReference>
<dbReference type="PANTHER" id="PTHR22722">
    <property type="entry name" value="LOW-DENSITY LIPOPROTEIN RECEPTOR-RELATED PROTEIN 2-RELATED"/>
    <property type="match status" value="1"/>
</dbReference>
<dbReference type="InterPro" id="IPR036055">
    <property type="entry name" value="LDL_receptor-like_sf"/>
</dbReference>
<dbReference type="InterPro" id="IPR002172">
    <property type="entry name" value="LDrepeatLR_classA_rpt"/>
</dbReference>
<feature type="disulfide bond" evidence="14">
    <location>
        <begin position="600"/>
        <end position="612"/>
    </location>
</feature>
<feature type="repeat" description="LDL-receptor class B" evidence="15">
    <location>
        <begin position="977"/>
        <end position="1019"/>
    </location>
</feature>
<feature type="disulfide bond" evidence="14">
    <location>
        <begin position="607"/>
        <end position="625"/>
    </location>
</feature>
<dbReference type="Gene3D" id="4.10.400.10">
    <property type="entry name" value="Low-density Lipoprotein Receptor"/>
    <property type="match status" value="12"/>
</dbReference>
<dbReference type="PRINTS" id="PR00261">
    <property type="entry name" value="LDLRECEPTOR"/>
</dbReference>
<dbReference type="InterPro" id="IPR051221">
    <property type="entry name" value="LDLR-related"/>
</dbReference>
<dbReference type="GO" id="GO:0043235">
    <property type="term" value="C:receptor complex"/>
    <property type="evidence" value="ECO:0007669"/>
    <property type="project" value="TreeGrafter"/>
</dbReference>
<dbReference type="Gene3D" id="2.10.25.10">
    <property type="entry name" value="Laminin"/>
    <property type="match status" value="4"/>
</dbReference>
<feature type="disulfide bond" evidence="14">
    <location>
        <begin position="646"/>
        <end position="664"/>
    </location>
</feature>
<keyword evidence="11 14" id="KW-1015">Disulfide bond</keyword>
<dbReference type="SMART" id="SM00179">
    <property type="entry name" value="EGF_CA"/>
    <property type="match status" value="4"/>
</dbReference>
<dbReference type="PROSITE" id="PS01186">
    <property type="entry name" value="EGF_2"/>
    <property type="match status" value="2"/>
</dbReference>
<keyword evidence="9 16" id="KW-0175">Coiled coil</keyword>
<proteinExistence type="inferred from homology"/>
<dbReference type="GO" id="GO:0006897">
    <property type="term" value="P:endocytosis"/>
    <property type="evidence" value="ECO:0007669"/>
    <property type="project" value="UniProtKB-KW"/>
</dbReference>
<evidence type="ECO:0000313" key="21">
    <source>
        <dbReference type="Proteomes" id="UP001458880"/>
    </source>
</evidence>
<dbReference type="InterPro" id="IPR000033">
    <property type="entry name" value="LDLR_classB_rpt"/>
</dbReference>
<evidence type="ECO:0000256" key="1">
    <source>
        <dbReference type="ARBA" id="ARBA00004479"/>
    </source>
</evidence>
<dbReference type="CDD" id="cd19941">
    <property type="entry name" value="TIL"/>
    <property type="match status" value="1"/>
</dbReference>
<dbReference type="PROSITE" id="PS51120">
    <property type="entry name" value="LDLRB"/>
    <property type="match status" value="4"/>
</dbReference>
<dbReference type="Pfam" id="PF00058">
    <property type="entry name" value="Ldl_recept_b"/>
    <property type="match status" value="3"/>
</dbReference>
<feature type="repeat" description="LDL-receptor class B" evidence="15">
    <location>
        <begin position="845"/>
        <end position="889"/>
    </location>
</feature>
<feature type="transmembrane region" description="Helical" evidence="18">
    <location>
        <begin position="2200"/>
        <end position="2221"/>
    </location>
</feature>
<evidence type="ECO:0000256" key="15">
    <source>
        <dbReference type="PROSITE-ProRule" id="PRU00461"/>
    </source>
</evidence>
<dbReference type="InterPro" id="IPR000742">
    <property type="entry name" value="EGF"/>
</dbReference>